<dbReference type="OrthoDB" id="2404451at2759"/>
<protein>
    <submittedName>
        <fullName evidence="1">Uncharacterized protein</fullName>
    </submittedName>
</protein>
<evidence type="ECO:0000313" key="2">
    <source>
        <dbReference type="Proteomes" id="UP000027195"/>
    </source>
</evidence>
<dbReference type="InParanoid" id="A0A067MPS5"/>
<dbReference type="EMBL" id="KL198042">
    <property type="protein sequence ID" value="KDQ13601.1"/>
    <property type="molecule type" value="Genomic_DNA"/>
</dbReference>
<dbReference type="AlphaFoldDB" id="A0A067MPS5"/>
<dbReference type="Proteomes" id="UP000027195">
    <property type="component" value="Unassembled WGS sequence"/>
</dbReference>
<gene>
    <name evidence="1" type="ORF">BOTBODRAFT_111138</name>
</gene>
<accession>A0A067MPS5</accession>
<reference evidence="2" key="1">
    <citation type="journal article" date="2014" name="Proc. Natl. Acad. Sci. U.S.A.">
        <title>Extensive sampling of basidiomycete genomes demonstrates inadequacy of the white-rot/brown-rot paradigm for wood decay fungi.</title>
        <authorList>
            <person name="Riley R."/>
            <person name="Salamov A.A."/>
            <person name="Brown D.W."/>
            <person name="Nagy L.G."/>
            <person name="Floudas D."/>
            <person name="Held B.W."/>
            <person name="Levasseur A."/>
            <person name="Lombard V."/>
            <person name="Morin E."/>
            <person name="Otillar R."/>
            <person name="Lindquist E.A."/>
            <person name="Sun H."/>
            <person name="LaButti K.M."/>
            <person name="Schmutz J."/>
            <person name="Jabbour D."/>
            <person name="Luo H."/>
            <person name="Baker S.E."/>
            <person name="Pisabarro A.G."/>
            <person name="Walton J.D."/>
            <person name="Blanchette R.A."/>
            <person name="Henrissat B."/>
            <person name="Martin F."/>
            <person name="Cullen D."/>
            <person name="Hibbett D.S."/>
            <person name="Grigoriev I.V."/>
        </authorList>
    </citation>
    <scope>NUCLEOTIDE SEQUENCE [LARGE SCALE GENOMIC DNA]</scope>
    <source>
        <strain evidence="2">FD-172 SS1</strain>
    </source>
</reference>
<dbReference type="STRING" id="930990.A0A067MPS5"/>
<sequence length="258" mass="28986">MPTVAKIMCMKGHCGLAPCRTCCIYGCLCPPPATRDGVASYYYPVRPPLGWDQRPVLRRDCLDGPEYNPAHLPLRNHTAHLAQVKAIEAARNKKDAMRAFSINSRSIFLNQSSVNFPQSFPLGFAHQICLNTIPNLVRHAIGKFPTVPNIGEPYAVDLKVWENLTRQLAASTSTIPASFGRLFRNLSSEMGSLVAEDWLNFLLYAARPLFATIYTTPRTRPYLDLWNLLAETVEDCLLFSIHRVTVESIATRFEQFVT</sequence>
<organism evidence="1 2">
    <name type="scientific">Botryobasidium botryosum (strain FD-172 SS1)</name>
    <dbReference type="NCBI Taxonomy" id="930990"/>
    <lineage>
        <taxon>Eukaryota</taxon>
        <taxon>Fungi</taxon>
        <taxon>Dikarya</taxon>
        <taxon>Basidiomycota</taxon>
        <taxon>Agaricomycotina</taxon>
        <taxon>Agaricomycetes</taxon>
        <taxon>Cantharellales</taxon>
        <taxon>Botryobasidiaceae</taxon>
        <taxon>Botryobasidium</taxon>
    </lineage>
</organism>
<keyword evidence="2" id="KW-1185">Reference proteome</keyword>
<name>A0A067MPS5_BOTB1</name>
<proteinExistence type="predicted"/>
<dbReference type="HOGENOM" id="CLU_026593_0_0_1"/>
<evidence type="ECO:0000313" key="1">
    <source>
        <dbReference type="EMBL" id="KDQ13601.1"/>
    </source>
</evidence>